<dbReference type="VEuPathDB" id="FungiDB:I7I53_03087"/>
<evidence type="ECO:0000313" key="2">
    <source>
        <dbReference type="Proteomes" id="UP000663419"/>
    </source>
</evidence>
<gene>
    <name evidence="1" type="ORF">I7I53_03087</name>
</gene>
<organism evidence="1 2">
    <name type="scientific">Ajellomyces capsulatus (strain H88)</name>
    <name type="common">Darling's disease fungus</name>
    <name type="synonym">Histoplasma capsulatum</name>
    <dbReference type="NCBI Taxonomy" id="544711"/>
    <lineage>
        <taxon>Eukaryota</taxon>
        <taxon>Fungi</taxon>
        <taxon>Dikarya</taxon>
        <taxon>Ascomycota</taxon>
        <taxon>Pezizomycotina</taxon>
        <taxon>Eurotiomycetes</taxon>
        <taxon>Eurotiomycetidae</taxon>
        <taxon>Onygenales</taxon>
        <taxon>Ajellomycetaceae</taxon>
        <taxon>Histoplasma</taxon>
    </lineage>
</organism>
<proteinExistence type="predicted"/>
<name>A0A8A1LMT4_AJEC8</name>
<sequence>MRDEKKEKRRKDDKNNQTAATYAKFPNLPFPRSSIGKRLDMSLVYTRCLQKPWLWNLRKYAFNYINLG</sequence>
<accession>A0A8A1LMT4</accession>
<dbReference type="Proteomes" id="UP000663419">
    <property type="component" value="Chromosome 4"/>
</dbReference>
<dbReference type="AlphaFoldDB" id="A0A8A1LMT4"/>
<reference evidence="1" key="1">
    <citation type="submission" date="2021-01" db="EMBL/GenBank/DDBJ databases">
        <title>Chromosome-level genome assembly of a human fungal pathogen reveals clustering of transcriptionally co-regulated genes.</title>
        <authorList>
            <person name="Voorhies M."/>
            <person name="Cohen S."/>
            <person name="Shea T.P."/>
            <person name="Petrus S."/>
            <person name="Munoz J.F."/>
            <person name="Poplawski S."/>
            <person name="Goldman W.E."/>
            <person name="Michael T."/>
            <person name="Cuomo C.A."/>
            <person name="Sil A."/>
            <person name="Beyhan S."/>
        </authorList>
    </citation>
    <scope>NUCLEOTIDE SEQUENCE</scope>
    <source>
        <strain evidence="1">H88</strain>
    </source>
</reference>
<protein>
    <submittedName>
        <fullName evidence="1">Uncharacterized protein</fullName>
    </submittedName>
</protein>
<evidence type="ECO:0000313" key="1">
    <source>
        <dbReference type="EMBL" id="QSS55256.1"/>
    </source>
</evidence>
<dbReference type="EMBL" id="CP069105">
    <property type="protein sequence ID" value="QSS55256.1"/>
    <property type="molecule type" value="Genomic_DNA"/>
</dbReference>